<evidence type="ECO:0000313" key="2">
    <source>
        <dbReference type="Proteomes" id="UP000593576"/>
    </source>
</evidence>
<dbReference type="Proteomes" id="UP000593576">
    <property type="component" value="Unassembled WGS sequence"/>
</dbReference>
<keyword evidence="2" id="KW-1185">Reference proteome</keyword>
<organism evidence="1 2">
    <name type="scientific">Gossypium schwendimanii</name>
    <name type="common">Cotton</name>
    <dbReference type="NCBI Taxonomy" id="34291"/>
    <lineage>
        <taxon>Eukaryota</taxon>
        <taxon>Viridiplantae</taxon>
        <taxon>Streptophyta</taxon>
        <taxon>Embryophyta</taxon>
        <taxon>Tracheophyta</taxon>
        <taxon>Spermatophyta</taxon>
        <taxon>Magnoliopsida</taxon>
        <taxon>eudicotyledons</taxon>
        <taxon>Gunneridae</taxon>
        <taxon>Pentapetalae</taxon>
        <taxon>rosids</taxon>
        <taxon>malvids</taxon>
        <taxon>Malvales</taxon>
        <taxon>Malvaceae</taxon>
        <taxon>Malvoideae</taxon>
        <taxon>Gossypium</taxon>
    </lineage>
</organism>
<comment type="caution">
    <text evidence="1">The sequence shown here is derived from an EMBL/GenBank/DDBJ whole genome shotgun (WGS) entry which is preliminary data.</text>
</comment>
<reference evidence="1 2" key="1">
    <citation type="journal article" date="2019" name="Genome Biol. Evol.">
        <title>Insights into the evolution of the New World diploid cottons (Gossypium, subgenus Houzingenia) based on genome sequencing.</title>
        <authorList>
            <person name="Grover C.E."/>
            <person name="Arick M.A. 2nd"/>
            <person name="Thrash A."/>
            <person name="Conover J.L."/>
            <person name="Sanders W.S."/>
            <person name="Peterson D.G."/>
            <person name="Frelichowski J.E."/>
            <person name="Scheffler J.A."/>
            <person name="Scheffler B.E."/>
            <person name="Wendel J.F."/>
        </authorList>
    </citation>
    <scope>NUCLEOTIDE SEQUENCE [LARGE SCALE GENOMIC DNA]</scope>
    <source>
        <strain evidence="1">1</strain>
        <tissue evidence="1">Leaf</tissue>
    </source>
</reference>
<evidence type="ECO:0000313" key="1">
    <source>
        <dbReference type="EMBL" id="MBA0869618.1"/>
    </source>
</evidence>
<proteinExistence type="predicted"/>
<name>A0A7J9MF62_GOSSC</name>
<gene>
    <name evidence="1" type="ORF">Goshw_000679</name>
</gene>
<dbReference type="AlphaFoldDB" id="A0A7J9MF62"/>
<sequence>MWMKFVSSRIWPITEMFEISPIQAIIIYGILQKRKICIKTWIYKKLG</sequence>
<dbReference type="EMBL" id="JABFAF010000011">
    <property type="protein sequence ID" value="MBA0869618.1"/>
    <property type="molecule type" value="Genomic_DNA"/>
</dbReference>
<dbReference type="OrthoDB" id="991964at2759"/>
<protein>
    <submittedName>
        <fullName evidence="1">Uncharacterized protein</fullName>
    </submittedName>
</protein>
<accession>A0A7J9MF62</accession>